<evidence type="ECO:0000256" key="3">
    <source>
        <dbReference type="ARBA" id="ARBA00012528"/>
    </source>
</evidence>
<feature type="domain" description="GGDEF" evidence="6">
    <location>
        <begin position="248"/>
        <end position="382"/>
    </location>
</feature>
<dbReference type="InterPro" id="IPR000160">
    <property type="entry name" value="GGDEF_dom"/>
</dbReference>
<dbReference type="PROSITE" id="PS50887">
    <property type="entry name" value="GGDEF"/>
    <property type="match status" value="1"/>
</dbReference>
<dbReference type="GO" id="GO:1902201">
    <property type="term" value="P:negative regulation of bacterial-type flagellum-dependent cell motility"/>
    <property type="evidence" value="ECO:0007669"/>
    <property type="project" value="TreeGrafter"/>
</dbReference>
<dbReference type="EC" id="2.7.7.65" evidence="3"/>
<reference evidence="8" key="1">
    <citation type="submission" date="2016-10" db="EMBL/GenBank/DDBJ databases">
        <authorList>
            <person name="Varghese N."/>
            <person name="Submissions S."/>
        </authorList>
    </citation>
    <scope>NUCLEOTIDE SEQUENCE [LARGE SCALE GENOMIC DNA]</scope>
    <source>
        <strain evidence="8">CECT 8338</strain>
    </source>
</reference>
<keyword evidence="5" id="KW-0812">Transmembrane</keyword>
<accession>A0A1H2FED3</accession>
<dbReference type="STRING" id="1434072.SAMN05216210_1491"/>
<gene>
    <name evidence="7" type="ORF">SAMN05216210_1491</name>
</gene>
<dbReference type="FunFam" id="3.30.70.270:FF:000001">
    <property type="entry name" value="Diguanylate cyclase domain protein"/>
    <property type="match status" value="1"/>
</dbReference>
<feature type="transmembrane region" description="Helical" evidence="5">
    <location>
        <begin position="147"/>
        <end position="166"/>
    </location>
</feature>
<dbReference type="OrthoDB" id="9812260at2"/>
<evidence type="ECO:0000256" key="4">
    <source>
        <dbReference type="ARBA" id="ARBA00034247"/>
    </source>
</evidence>
<dbReference type="Pfam" id="PF00990">
    <property type="entry name" value="GGDEF"/>
    <property type="match status" value="1"/>
</dbReference>
<evidence type="ECO:0000256" key="5">
    <source>
        <dbReference type="SAM" id="Phobius"/>
    </source>
</evidence>
<evidence type="ECO:0000313" key="8">
    <source>
        <dbReference type="Proteomes" id="UP000243924"/>
    </source>
</evidence>
<dbReference type="Proteomes" id="UP000243924">
    <property type="component" value="Chromosome I"/>
</dbReference>
<keyword evidence="5" id="KW-0472">Membrane</keyword>
<feature type="transmembrane region" description="Helical" evidence="5">
    <location>
        <begin position="6"/>
        <end position="27"/>
    </location>
</feature>
<proteinExistence type="predicted"/>
<keyword evidence="5" id="KW-1133">Transmembrane helix</keyword>
<keyword evidence="8" id="KW-1185">Reference proteome</keyword>
<dbReference type="SMART" id="SM00267">
    <property type="entry name" value="GGDEF"/>
    <property type="match status" value="1"/>
</dbReference>
<dbReference type="AlphaFoldDB" id="A0A1H2FED3"/>
<comment type="cofactor">
    <cofactor evidence="1">
        <name>Mg(2+)</name>
        <dbReference type="ChEBI" id="CHEBI:18420"/>
    </cofactor>
</comment>
<dbReference type="PANTHER" id="PTHR45138:SF9">
    <property type="entry name" value="DIGUANYLATE CYCLASE DGCM-RELATED"/>
    <property type="match status" value="1"/>
</dbReference>
<dbReference type="RefSeq" id="WP_092385627.1">
    <property type="nucleotide sequence ID" value="NZ_LT629787.1"/>
</dbReference>
<dbReference type="InterPro" id="IPR050469">
    <property type="entry name" value="Diguanylate_Cyclase"/>
</dbReference>
<feature type="transmembrane region" description="Helical" evidence="5">
    <location>
        <begin position="116"/>
        <end position="135"/>
    </location>
</feature>
<feature type="transmembrane region" description="Helical" evidence="5">
    <location>
        <begin position="186"/>
        <end position="205"/>
    </location>
</feature>
<dbReference type="GO" id="GO:0043709">
    <property type="term" value="P:cell adhesion involved in single-species biofilm formation"/>
    <property type="evidence" value="ECO:0007669"/>
    <property type="project" value="TreeGrafter"/>
</dbReference>
<dbReference type="GO" id="GO:0052621">
    <property type="term" value="F:diguanylate cyclase activity"/>
    <property type="evidence" value="ECO:0007669"/>
    <property type="project" value="UniProtKB-EC"/>
</dbReference>
<dbReference type="InterPro" id="IPR029787">
    <property type="entry name" value="Nucleotide_cyclase"/>
</dbReference>
<protein>
    <recommendedName>
        <fullName evidence="3">diguanylate cyclase</fullName>
        <ecNumber evidence="3">2.7.7.65</ecNumber>
    </recommendedName>
</protein>
<name>A0A1H2FED3_9GAMM</name>
<organism evidence="7 8">
    <name type="scientific">Halopseudomonas salegens</name>
    <dbReference type="NCBI Taxonomy" id="1434072"/>
    <lineage>
        <taxon>Bacteria</taxon>
        <taxon>Pseudomonadati</taxon>
        <taxon>Pseudomonadota</taxon>
        <taxon>Gammaproteobacteria</taxon>
        <taxon>Pseudomonadales</taxon>
        <taxon>Pseudomonadaceae</taxon>
        <taxon>Halopseudomonas</taxon>
    </lineage>
</organism>
<feature type="transmembrane region" description="Helical" evidence="5">
    <location>
        <begin position="61"/>
        <end position="80"/>
    </location>
</feature>
<dbReference type="GO" id="GO:0005886">
    <property type="term" value="C:plasma membrane"/>
    <property type="evidence" value="ECO:0007669"/>
    <property type="project" value="UniProtKB-SubCell"/>
</dbReference>
<dbReference type="PANTHER" id="PTHR45138">
    <property type="entry name" value="REGULATORY COMPONENTS OF SENSORY TRANSDUCTION SYSTEM"/>
    <property type="match status" value="1"/>
</dbReference>
<dbReference type="CDD" id="cd01949">
    <property type="entry name" value="GGDEF"/>
    <property type="match status" value="1"/>
</dbReference>
<comment type="catalytic activity">
    <reaction evidence="4">
        <text>2 GTP = 3',3'-c-di-GMP + 2 diphosphate</text>
        <dbReference type="Rhea" id="RHEA:24898"/>
        <dbReference type="ChEBI" id="CHEBI:33019"/>
        <dbReference type="ChEBI" id="CHEBI:37565"/>
        <dbReference type="ChEBI" id="CHEBI:58805"/>
        <dbReference type="EC" id="2.7.7.65"/>
    </reaction>
</comment>
<evidence type="ECO:0000259" key="6">
    <source>
        <dbReference type="PROSITE" id="PS50887"/>
    </source>
</evidence>
<feature type="transmembrane region" description="Helical" evidence="5">
    <location>
        <begin position="92"/>
        <end position="110"/>
    </location>
</feature>
<evidence type="ECO:0000313" key="7">
    <source>
        <dbReference type="EMBL" id="SDU05682.1"/>
    </source>
</evidence>
<dbReference type="NCBIfam" id="TIGR00254">
    <property type="entry name" value="GGDEF"/>
    <property type="match status" value="1"/>
</dbReference>
<comment type="subcellular location">
    <subcellularLocation>
        <location evidence="2">Cell inner membrane</location>
    </subcellularLocation>
</comment>
<dbReference type="SUPFAM" id="SSF55073">
    <property type="entry name" value="Nucleotide cyclase"/>
    <property type="match status" value="1"/>
</dbReference>
<evidence type="ECO:0000256" key="2">
    <source>
        <dbReference type="ARBA" id="ARBA00004533"/>
    </source>
</evidence>
<dbReference type="InterPro" id="IPR043128">
    <property type="entry name" value="Rev_trsase/Diguanyl_cyclase"/>
</dbReference>
<dbReference type="Gene3D" id="3.30.70.270">
    <property type="match status" value="1"/>
</dbReference>
<evidence type="ECO:0000256" key="1">
    <source>
        <dbReference type="ARBA" id="ARBA00001946"/>
    </source>
</evidence>
<sequence length="389" mass="42344">MIAHTPTIFASVAWVALIMAFCLLVVGRFNQRDGLLTAGAGLLAHALAYVCFMYYGHAPMWLTYSVPNTLLAVALAFYSASIFRINQQAVPWLPVFGPPIILGLLMILLMDTSEPRRLAASGVLMVQCLLLILWAQNNQQPDGRAHLLLIGGAVASLIGILIRVIAIVTGLSDEMRYDISNLRQSISVSIGTVTVMMLSLGLVLLSKERIEGVLKHMALRDPLTDLPNRRAVMEQMDSEIERARRNGSTLAVAIIDIDHFKNINDVYGHLAGDAVLKHCATLMKQRLRQSDGLGRYGGEEFLLLLPETSREGAAIALDDLRAHVANTPTKFGDLNIPQHFSVGVWCGIPSTQDCGTTLLGKADTALYQAKHAGRNTLKLAEDITISALV</sequence>
<feature type="transmembrane region" description="Helical" evidence="5">
    <location>
        <begin position="34"/>
        <end position="55"/>
    </location>
</feature>
<dbReference type="EMBL" id="LT629787">
    <property type="protein sequence ID" value="SDU05682.1"/>
    <property type="molecule type" value="Genomic_DNA"/>
</dbReference>